<evidence type="ECO:0000256" key="2">
    <source>
        <dbReference type="SAM" id="Phobius"/>
    </source>
</evidence>
<proteinExistence type="inferred from homology"/>
<dbReference type="PANTHER" id="PTHR12286">
    <property type="entry name" value="SACCHAROPINE DEHYDROGENASE-LIKE OXIDOREDUCTASE"/>
    <property type="match status" value="1"/>
</dbReference>
<protein>
    <recommendedName>
        <fullName evidence="3">Saccharopine dehydrogenase NADP binding domain-containing protein</fullName>
    </recommendedName>
</protein>
<comment type="similarity">
    <text evidence="1">Belongs to the saccharopine dehydrogenase family.</text>
</comment>
<dbReference type="Pfam" id="PF03435">
    <property type="entry name" value="Sacchrp_dh_NADP"/>
    <property type="match status" value="1"/>
</dbReference>
<dbReference type="InterPro" id="IPR051276">
    <property type="entry name" value="Saccharopine_DH-like_oxidrdct"/>
</dbReference>
<dbReference type="EnsemblMetazoa" id="MDOA013383-RC">
    <property type="protein sequence ID" value="MDOA013383-PC"/>
    <property type="gene ID" value="MDOA013383"/>
</dbReference>
<feature type="domain" description="Saccharopine dehydrogenase NADP binding" evidence="3">
    <location>
        <begin position="9"/>
        <end position="139"/>
    </location>
</feature>
<dbReference type="FunFam" id="3.40.50.720:FF:000178">
    <property type="entry name" value="Saccharopine dehydrogenase-like oxidoreductase"/>
    <property type="match status" value="1"/>
</dbReference>
<dbReference type="PANTHER" id="PTHR12286:SF5">
    <property type="entry name" value="SACCHAROPINE DEHYDROGENASE-LIKE OXIDOREDUCTASE"/>
    <property type="match status" value="1"/>
</dbReference>
<dbReference type="eggNOG" id="KOG2733">
    <property type="taxonomic scope" value="Eukaryota"/>
</dbReference>
<dbReference type="GO" id="GO:0005739">
    <property type="term" value="C:mitochondrion"/>
    <property type="evidence" value="ECO:0007669"/>
    <property type="project" value="TreeGrafter"/>
</dbReference>
<keyword evidence="2" id="KW-1133">Transmembrane helix</keyword>
<dbReference type="VEuPathDB" id="VectorBase:MDOA013383"/>
<dbReference type="AlphaFoldDB" id="A0A1I8NAY2"/>
<name>A0A1I8NAY2_MUSDO</name>
<sequence length="421" mass="47074">MSVEKLDAIIFGATGFTGQVVVEDAVDIFRDFKWGIAGRNESKLKDVLVKVGKRTQTDLSHIPIIVADVNDQKSIEDMAKKCKIVLNCCGPYRFYGEVVVKACIDAGTHHVDVSGEPQYFNGMQLKYNDLAQEKGSYVISTCAFESIPAELGVQYAEKNFPGTVNSVELYWESKYNYQDKSSKAILHTGTWESAIYAMQHAKEMLSLEKKLNSEKMPNLSPKLWMRPYAHQTEGLKSYFAPFPLTDRAVVQRSQRLAYVYEKKRPIQFEMYIGMKSLLMALLLPVFMLFGAIMAQIGFTRKLLLKYPHIFSGGLMTHEGPVEANRKAMEFRFTLKAKGWTTGTPESAAPNKEVVVRVTGKDPAYGITSCALLFCAKTILKEQNKMPGKGGVLPPGFAFAKTSLLEEIGSYKSGLKFEVLNQ</sequence>
<evidence type="ECO:0000313" key="4">
    <source>
        <dbReference type="EnsemblMetazoa" id="MDOA013383-PB"/>
    </source>
</evidence>
<dbReference type="GO" id="GO:0005886">
    <property type="term" value="C:plasma membrane"/>
    <property type="evidence" value="ECO:0007669"/>
    <property type="project" value="TreeGrafter"/>
</dbReference>
<evidence type="ECO:0000259" key="3">
    <source>
        <dbReference type="Pfam" id="PF03435"/>
    </source>
</evidence>
<feature type="transmembrane region" description="Helical" evidence="2">
    <location>
        <begin position="277"/>
        <end position="298"/>
    </location>
</feature>
<gene>
    <name evidence="4" type="primary">101887634</name>
</gene>
<evidence type="ECO:0000256" key="1">
    <source>
        <dbReference type="ARBA" id="ARBA00038048"/>
    </source>
</evidence>
<keyword evidence="2" id="KW-0472">Membrane</keyword>
<dbReference type="GO" id="GO:0009247">
    <property type="term" value="P:glycolipid biosynthetic process"/>
    <property type="evidence" value="ECO:0007669"/>
    <property type="project" value="TreeGrafter"/>
</dbReference>
<dbReference type="GO" id="GO:0005811">
    <property type="term" value="C:lipid droplet"/>
    <property type="evidence" value="ECO:0007669"/>
    <property type="project" value="TreeGrafter"/>
</dbReference>
<keyword evidence="2" id="KW-0812">Transmembrane</keyword>
<dbReference type="Gene3D" id="3.40.50.720">
    <property type="entry name" value="NAD(P)-binding Rossmann-like Domain"/>
    <property type="match status" value="1"/>
</dbReference>
<dbReference type="SUPFAM" id="SSF51735">
    <property type="entry name" value="NAD(P)-binding Rossmann-fold domains"/>
    <property type="match status" value="1"/>
</dbReference>
<dbReference type="InterPro" id="IPR005097">
    <property type="entry name" value="Sacchrp_dh_NADP-bd"/>
</dbReference>
<dbReference type="InterPro" id="IPR036291">
    <property type="entry name" value="NAD(P)-bd_dom_sf"/>
</dbReference>
<dbReference type="OrthoDB" id="10268090at2759"/>
<dbReference type="VEuPathDB" id="VectorBase:MDOMA2_002546"/>
<accession>A0A1I8NAY2</accession>
<organism evidence="4">
    <name type="scientific">Musca domestica</name>
    <name type="common">House fly</name>
    <dbReference type="NCBI Taxonomy" id="7370"/>
    <lineage>
        <taxon>Eukaryota</taxon>
        <taxon>Metazoa</taxon>
        <taxon>Ecdysozoa</taxon>
        <taxon>Arthropoda</taxon>
        <taxon>Hexapoda</taxon>
        <taxon>Insecta</taxon>
        <taxon>Pterygota</taxon>
        <taxon>Neoptera</taxon>
        <taxon>Endopterygota</taxon>
        <taxon>Diptera</taxon>
        <taxon>Brachycera</taxon>
        <taxon>Muscomorpha</taxon>
        <taxon>Muscoidea</taxon>
        <taxon>Muscidae</taxon>
        <taxon>Musca</taxon>
    </lineage>
</organism>
<dbReference type="EnsemblMetazoa" id="MDOA013383-RB">
    <property type="protein sequence ID" value="MDOA013383-PB"/>
    <property type="gene ID" value="MDOA013383"/>
</dbReference>
<reference evidence="4" key="1">
    <citation type="submission" date="2020-05" db="UniProtKB">
        <authorList>
            <consortium name="EnsemblMetazoa"/>
        </authorList>
    </citation>
    <scope>IDENTIFICATION</scope>
    <source>
        <strain evidence="4">Aabys</strain>
    </source>
</reference>